<evidence type="ECO:0000313" key="3">
    <source>
        <dbReference type="Proteomes" id="UP000037510"/>
    </source>
</evidence>
<dbReference type="EMBL" id="JTDY01001826">
    <property type="protein sequence ID" value="KOB72777.1"/>
    <property type="molecule type" value="Genomic_DNA"/>
</dbReference>
<gene>
    <name evidence="2" type="ORF">OBRU01_11802</name>
</gene>
<feature type="transmembrane region" description="Helical" evidence="1">
    <location>
        <begin position="323"/>
        <end position="348"/>
    </location>
</feature>
<proteinExistence type="predicted"/>
<accession>A0A0L7LBB1</accession>
<keyword evidence="1" id="KW-0812">Transmembrane</keyword>
<keyword evidence="3" id="KW-1185">Reference proteome</keyword>
<feature type="transmembrane region" description="Helical" evidence="1">
    <location>
        <begin position="252"/>
        <end position="271"/>
    </location>
</feature>
<sequence length="458" mass="52571">MNKCISSTLFEFRISLYVARVTGAFSYWESDIMRVNPAVVLLKFLPIAITAVNVATAFAFINSCIPFLKPDSHYVMLSGVLYFAFMFGYVASMRSAAAHALLDHTRVLREVPLFGKVEKSFIRVITQHLKEMYFLKGDTVIQQRDQSIACSEVTVYASRSLDLLMIPSQTFFSLVKYYPKIQEPLNKAFETWHALADQSLLHRSQSQSNISQAKSASSTLTYQSYMGSYINKAGFFIMDSSKCRRRYYKHKLWVWTDLFVSVPLELFAFCFKSPLRVIHYLRANKLLRIKISPQRKWDYTTSFYVVVSELTVTGGDEFLVEGVASMVIMAVILICGKMLAALVVATAIQVAYSTKHALNCYQLKKLWIYVQQLWVTERGRQLPALLDQTPYVRRCDLMSAMFSQHLRNCYLFADTGEPFLRQVSILTLSLDSWINILPFFPEARTMIINRSEVLFTQI</sequence>
<feature type="transmembrane region" description="Helical" evidence="1">
    <location>
        <begin position="73"/>
        <end position="91"/>
    </location>
</feature>
<evidence type="ECO:0000256" key="1">
    <source>
        <dbReference type="SAM" id="Phobius"/>
    </source>
</evidence>
<keyword evidence="1" id="KW-1133">Transmembrane helix</keyword>
<dbReference type="Gene3D" id="2.60.120.10">
    <property type="entry name" value="Jelly Rolls"/>
    <property type="match status" value="1"/>
</dbReference>
<protein>
    <submittedName>
        <fullName evidence="2">Putative tetrameric potassium-selective cyclic nucleotide gated channel</fullName>
    </submittedName>
</protein>
<evidence type="ECO:0000313" key="2">
    <source>
        <dbReference type="EMBL" id="KOB72777.1"/>
    </source>
</evidence>
<dbReference type="Proteomes" id="UP000037510">
    <property type="component" value="Unassembled WGS sequence"/>
</dbReference>
<dbReference type="AlphaFoldDB" id="A0A0L7LBB1"/>
<name>A0A0L7LBB1_OPEBR</name>
<organism evidence="2 3">
    <name type="scientific">Operophtera brumata</name>
    <name type="common">Winter moth</name>
    <name type="synonym">Phalaena brumata</name>
    <dbReference type="NCBI Taxonomy" id="104452"/>
    <lineage>
        <taxon>Eukaryota</taxon>
        <taxon>Metazoa</taxon>
        <taxon>Ecdysozoa</taxon>
        <taxon>Arthropoda</taxon>
        <taxon>Hexapoda</taxon>
        <taxon>Insecta</taxon>
        <taxon>Pterygota</taxon>
        <taxon>Neoptera</taxon>
        <taxon>Endopterygota</taxon>
        <taxon>Lepidoptera</taxon>
        <taxon>Glossata</taxon>
        <taxon>Ditrysia</taxon>
        <taxon>Geometroidea</taxon>
        <taxon>Geometridae</taxon>
        <taxon>Larentiinae</taxon>
        <taxon>Operophtera</taxon>
    </lineage>
</organism>
<comment type="caution">
    <text evidence="2">The sequence shown here is derived from an EMBL/GenBank/DDBJ whole genome shotgun (WGS) entry which is preliminary data.</text>
</comment>
<dbReference type="SUPFAM" id="SSF81324">
    <property type="entry name" value="Voltage-gated potassium channels"/>
    <property type="match status" value="1"/>
</dbReference>
<dbReference type="SUPFAM" id="SSF51206">
    <property type="entry name" value="cAMP-binding domain-like"/>
    <property type="match status" value="1"/>
</dbReference>
<reference evidence="2 3" key="1">
    <citation type="journal article" date="2015" name="Genome Biol. Evol.">
        <title>The genome of winter moth (Operophtera brumata) provides a genomic perspective on sexual dimorphism and phenology.</title>
        <authorList>
            <person name="Derks M.F."/>
            <person name="Smit S."/>
            <person name="Salis L."/>
            <person name="Schijlen E."/>
            <person name="Bossers A."/>
            <person name="Mateman C."/>
            <person name="Pijl A.S."/>
            <person name="de Ridder D."/>
            <person name="Groenen M.A."/>
            <person name="Visser M.E."/>
            <person name="Megens H.J."/>
        </authorList>
    </citation>
    <scope>NUCLEOTIDE SEQUENCE [LARGE SCALE GENOMIC DNA]</scope>
    <source>
        <strain evidence="2">WM2013NL</strain>
        <tissue evidence="2">Head and thorax</tissue>
    </source>
</reference>
<dbReference type="InterPro" id="IPR014710">
    <property type="entry name" value="RmlC-like_jellyroll"/>
</dbReference>
<dbReference type="InterPro" id="IPR018490">
    <property type="entry name" value="cNMP-bd_dom_sf"/>
</dbReference>
<keyword evidence="1" id="KW-0472">Membrane</keyword>
<feature type="transmembrane region" description="Helical" evidence="1">
    <location>
        <begin position="40"/>
        <end position="61"/>
    </location>
</feature>